<evidence type="ECO:0000313" key="3">
    <source>
        <dbReference type="Proteomes" id="UP001605036"/>
    </source>
</evidence>
<dbReference type="InterPro" id="IPR033246">
    <property type="entry name" value="BIN4"/>
</dbReference>
<dbReference type="AlphaFoldDB" id="A0ABD1YVS4"/>
<feature type="region of interest" description="Disordered" evidence="1">
    <location>
        <begin position="420"/>
        <end position="505"/>
    </location>
</feature>
<proteinExistence type="predicted"/>
<feature type="region of interest" description="Disordered" evidence="1">
    <location>
        <begin position="1"/>
        <end position="253"/>
    </location>
</feature>
<keyword evidence="3" id="KW-1185">Reference proteome</keyword>
<accession>A0ABD1YVS4</accession>
<feature type="compositionally biased region" description="Low complexity" evidence="1">
    <location>
        <begin position="457"/>
        <end position="466"/>
    </location>
</feature>
<feature type="compositionally biased region" description="Basic residues" evidence="1">
    <location>
        <begin position="94"/>
        <end position="108"/>
    </location>
</feature>
<evidence type="ECO:0008006" key="4">
    <source>
        <dbReference type="Google" id="ProtNLM"/>
    </source>
</evidence>
<evidence type="ECO:0000256" key="1">
    <source>
        <dbReference type="SAM" id="MobiDB-lite"/>
    </source>
</evidence>
<gene>
    <name evidence="2" type="ORF">R1flu_006249</name>
</gene>
<reference evidence="2 3" key="1">
    <citation type="submission" date="2024-09" db="EMBL/GenBank/DDBJ databases">
        <title>Chromosome-scale assembly of Riccia fluitans.</title>
        <authorList>
            <person name="Paukszto L."/>
            <person name="Sawicki J."/>
            <person name="Karawczyk K."/>
            <person name="Piernik-Szablinska J."/>
            <person name="Szczecinska M."/>
            <person name="Mazdziarz M."/>
        </authorList>
    </citation>
    <scope>NUCLEOTIDE SEQUENCE [LARGE SCALE GENOMIC DNA]</scope>
    <source>
        <strain evidence="2">Rf_01</strain>
        <tissue evidence="2">Aerial parts of the thallus</tissue>
    </source>
</reference>
<name>A0ABD1YVS4_9MARC</name>
<feature type="compositionally biased region" description="Basic residues" evidence="1">
    <location>
        <begin position="1"/>
        <end position="12"/>
    </location>
</feature>
<dbReference type="Proteomes" id="UP001605036">
    <property type="component" value="Unassembled WGS sequence"/>
</dbReference>
<feature type="compositionally biased region" description="Basic and acidic residues" evidence="1">
    <location>
        <begin position="53"/>
        <end position="68"/>
    </location>
</feature>
<feature type="compositionally biased region" description="Acidic residues" evidence="1">
    <location>
        <begin position="212"/>
        <end position="221"/>
    </location>
</feature>
<feature type="compositionally biased region" description="Basic residues" evidence="1">
    <location>
        <begin position="467"/>
        <end position="505"/>
    </location>
</feature>
<organism evidence="2 3">
    <name type="scientific">Riccia fluitans</name>
    <dbReference type="NCBI Taxonomy" id="41844"/>
    <lineage>
        <taxon>Eukaryota</taxon>
        <taxon>Viridiplantae</taxon>
        <taxon>Streptophyta</taxon>
        <taxon>Embryophyta</taxon>
        <taxon>Marchantiophyta</taxon>
        <taxon>Marchantiopsida</taxon>
        <taxon>Marchantiidae</taxon>
        <taxon>Marchantiales</taxon>
        <taxon>Ricciaceae</taxon>
        <taxon>Riccia</taxon>
    </lineage>
</organism>
<dbReference type="PANTHER" id="PTHR34810:SF1">
    <property type="entry name" value="DNA-BINDING PROTEIN BIN4"/>
    <property type="match status" value="1"/>
</dbReference>
<protein>
    <recommendedName>
        <fullName evidence="4">DNA-binding protein BIN4</fullName>
    </recommendedName>
</protein>
<comment type="caution">
    <text evidence="2">The sequence shown here is derived from an EMBL/GenBank/DDBJ whole genome shotgun (WGS) entry which is preliminary data.</text>
</comment>
<sequence length="505" mass="54026">MLRKVRVRRSHSKQPFNMEREESPDWLRDFKSPTEDVMILSSSPSPSSSETPENVKESPEVSPKKEIPDDSSLLAASGEGKTGKGAVPKDGTSKKRGRPPGSKNKKVKEKASPTGEEVLPEDDDERGEKLVSSRRAKGGKKSVDNDGDDQELKPPTKVRKTAAAKKVKKEGAETPKSSRKNKRVSLPEDDETPILKKVKRELELGSVKAEVGEDEENDDETVPISKLSAARKTPGQSLPEPASADADAVFKASDRPSTSALRALVGDQILNEDGLDLSQVGLSQDLLAAEETGELAERKPKRISSTLPVIFAEKIHRTKVLLECEDDGLDLSGDMGAVGRFTVTGRGDGELSLDLKGVIYKTTIVPSNTFLVVNVGQTEAKVEAIMNDFIQLQPDVNQVGDETVVEGTLEDFGFEVDNDVDGCAVPNGAPAPAEGEGEHEDDREKPKKKAPARTQGKKAGVGNAGKAKSKASGRGGAKKPRAKGKVAAKKPAKTKAARKPKAVKG</sequence>
<feature type="compositionally biased region" description="Basic residues" evidence="1">
    <location>
        <begin position="156"/>
        <end position="168"/>
    </location>
</feature>
<evidence type="ECO:0000313" key="2">
    <source>
        <dbReference type="EMBL" id="KAL2634770.1"/>
    </source>
</evidence>
<dbReference type="PANTHER" id="PTHR34810">
    <property type="entry name" value="DNA-BINDING PROTEIN BIN4"/>
    <property type="match status" value="1"/>
</dbReference>
<dbReference type="EMBL" id="JBHFFA010000003">
    <property type="protein sequence ID" value="KAL2634770.1"/>
    <property type="molecule type" value="Genomic_DNA"/>
</dbReference>
<feature type="compositionally biased region" description="Basic and acidic residues" evidence="1">
    <location>
        <begin position="18"/>
        <end position="34"/>
    </location>
</feature>